<dbReference type="RefSeq" id="WP_341399820.1">
    <property type="nucleotide sequence ID" value="NZ_JBBUTI010000009.1"/>
</dbReference>
<evidence type="ECO:0000256" key="1">
    <source>
        <dbReference type="SAM" id="SignalP"/>
    </source>
</evidence>
<organism evidence="2 3">
    <name type="scientific">Ideonella margarita</name>
    <dbReference type="NCBI Taxonomy" id="2984191"/>
    <lineage>
        <taxon>Bacteria</taxon>
        <taxon>Pseudomonadati</taxon>
        <taxon>Pseudomonadota</taxon>
        <taxon>Betaproteobacteria</taxon>
        <taxon>Burkholderiales</taxon>
        <taxon>Sphaerotilaceae</taxon>
        <taxon>Ideonella</taxon>
    </lineage>
</organism>
<name>A0ABU9C6R3_9BURK</name>
<evidence type="ECO:0000313" key="3">
    <source>
        <dbReference type="Proteomes" id="UP001379945"/>
    </source>
</evidence>
<sequence length="177" mass="19643">MNKRRFLSACGAFGGLVAAPAWALYDPPPDALLAAGVGAWRGTLTYRDYQNPDRMVTLATRVSGALISPDELALYYVYDDGPGKTVYSYERLRLDVAAKRLTSLSGVSKPGSTDYTVTLLEAGAQGAQLNYERRVDGGVDHFEWRLTPRTWLLTKREVRSGRDDVVRSRYEFTRDAG</sequence>
<reference evidence="2 3" key="1">
    <citation type="submission" date="2024-04" db="EMBL/GenBank/DDBJ databases">
        <title>Novel species of the genus Ideonella isolated from streams.</title>
        <authorList>
            <person name="Lu H."/>
        </authorList>
    </citation>
    <scope>NUCLEOTIDE SEQUENCE [LARGE SCALE GENOMIC DNA]</scope>
    <source>
        <strain evidence="2 3">LYT19W</strain>
    </source>
</reference>
<proteinExistence type="predicted"/>
<dbReference type="EMBL" id="JBBUTI010000009">
    <property type="protein sequence ID" value="MEK8047513.1"/>
    <property type="molecule type" value="Genomic_DNA"/>
</dbReference>
<comment type="caution">
    <text evidence="2">The sequence shown here is derived from an EMBL/GenBank/DDBJ whole genome shotgun (WGS) entry which is preliminary data.</text>
</comment>
<keyword evidence="1" id="KW-0732">Signal</keyword>
<evidence type="ECO:0008006" key="4">
    <source>
        <dbReference type="Google" id="ProtNLM"/>
    </source>
</evidence>
<feature type="signal peptide" evidence="1">
    <location>
        <begin position="1"/>
        <end position="23"/>
    </location>
</feature>
<feature type="chain" id="PRO_5046591928" description="DUF1579 domain-containing protein" evidence="1">
    <location>
        <begin position="24"/>
        <end position="177"/>
    </location>
</feature>
<accession>A0ABU9C6R3</accession>
<evidence type="ECO:0000313" key="2">
    <source>
        <dbReference type="EMBL" id="MEK8047513.1"/>
    </source>
</evidence>
<dbReference type="Proteomes" id="UP001379945">
    <property type="component" value="Unassembled WGS sequence"/>
</dbReference>
<gene>
    <name evidence="2" type="ORF">AACH00_14210</name>
</gene>
<keyword evidence="3" id="KW-1185">Reference proteome</keyword>
<protein>
    <recommendedName>
        <fullName evidence="4">DUF1579 domain-containing protein</fullName>
    </recommendedName>
</protein>